<dbReference type="EMBL" id="AP027742">
    <property type="protein sequence ID" value="BDZ77521.1"/>
    <property type="molecule type" value="Genomic_DNA"/>
</dbReference>
<evidence type="ECO:0000256" key="1">
    <source>
        <dbReference type="SAM" id="MobiDB-lite"/>
    </source>
</evidence>
<evidence type="ECO:0000256" key="2">
    <source>
        <dbReference type="SAM" id="Phobius"/>
    </source>
</evidence>
<evidence type="ECO:0000313" key="3">
    <source>
        <dbReference type="EMBL" id="BDZ77521.1"/>
    </source>
</evidence>
<gene>
    <name evidence="3" type="ORF">Lac1_17040</name>
</gene>
<keyword evidence="4" id="KW-1185">Reference proteome</keyword>
<dbReference type="RefSeq" id="WP_230106180.1">
    <property type="nucleotide sequence ID" value="NZ_AP024845.1"/>
</dbReference>
<name>A0ABN6YW65_9FIRM</name>
<accession>A0ABN6YW65</accession>
<proteinExistence type="predicted"/>
<dbReference type="InterPro" id="IPR010690">
    <property type="entry name" value="YqfD"/>
</dbReference>
<keyword evidence="2" id="KW-0812">Transmembrane</keyword>
<feature type="compositionally biased region" description="Acidic residues" evidence="1">
    <location>
        <begin position="181"/>
        <end position="193"/>
    </location>
</feature>
<sequence length="432" mass="49618">MLLSMIRFLRGYIKIRVSGYSPERFLNACSHKGICLWGLKPVRGAYEMYTDARSLKKMKAVLKKTGTKAEITGRYGLPFFLHRYRKRKVFFAGIFFCAALIYIFSLFIWEIDIEGNLRRTDEAILSFLDSEDVRHGMPVSKVDCSRIASRIREEYSDIIWVSASIQGAKLVIRVKENEDLSQEEPSADSEEKAEDSKKGTDLVADRDCTIVSIVTRNGIPAVKAGSKVKKGDILVSGRVEMKNDAGEVTGYRYREADADIKGEYIQQYENTVEREYPVKDYIKERNQPVKKSQWYLRIGPWTASLGSIENKYENCEYRAWEKDLKLGDSFILPVSFGEREVVPYKTHRESLTDEEIQQDLSRAFALWCEELEKKGVEIIRNDVKIYTEQKKASAKGSVTLQGEVAEKRDTEILPDPERETLETERENQNGND</sequence>
<dbReference type="Proteomes" id="UP001305815">
    <property type="component" value="Chromosome"/>
</dbReference>
<dbReference type="Pfam" id="PF06898">
    <property type="entry name" value="YqfD"/>
    <property type="match status" value="1"/>
</dbReference>
<feature type="region of interest" description="Disordered" evidence="1">
    <location>
        <begin position="396"/>
        <end position="432"/>
    </location>
</feature>
<evidence type="ECO:0000313" key="4">
    <source>
        <dbReference type="Proteomes" id="UP001305815"/>
    </source>
</evidence>
<feature type="region of interest" description="Disordered" evidence="1">
    <location>
        <begin position="181"/>
        <end position="200"/>
    </location>
</feature>
<keyword evidence="2" id="KW-1133">Transmembrane helix</keyword>
<organism evidence="3 4">
    <name type="scientific">Claveliimonas bilis</name>
    <dbReference type="NCBI Taxonomy" id="3028070"/>
    <lineage>
        <taxon>Bacteria</taxon>
        <taxon>Bacillati</taxon>
        <taxon>Bacillota</taxon>
        <taxon>Clostridia</taxon>
        <taxon>Lachnospirales</taxon>
        <taxon>Lachnospiraceae</taxon>
        <taxon>Claveliimonas</taxon>
    </lineage>
</organism>
<reference evidence="4" key="1">
    <citation type="journal article" date="2023" name="Int. J. Syst. Evol. Microbiol.">
        <title>Claveliimonas bilis gen. nov., sp. nov., deoxycholic acid-producing bacteria isolated from human faeces, and reclassification of Sellimonas monacensis Zenner et al. 2021 as Claveliimonas monacensis comb. nov.</title>
        <authorList>
            <person name="Hisatomi A."/>
            <person name="Kastawa N.W.E.P.G."/>
            <person name="Song I."/>
            <person name="Ohkuma M."/>
            <person name="Fukiya S."/>
            <person name="Sakamoto M."/>
        </authorList>
    </citation>
    <scope>NUCLEOTIDE SEQUENCE [LARGE SCALE GENOMIC DNA]</scope>
    <source>
        <strain evidence="4">12BBH14</strain>
    </source>
</reference>
<evidence type="ECO:0008006" key="5">
    <source>
        <dbReference type="Google" id="ProtNLM"/>
    </source>
</evidence>
<feature type="transmembrane region" description="Helical" evidence="2">
    <location>
        <begin position="89"/>
        <end position="109"/>
    </location>
</feature>
<keyword evidence="2" id="KW-0472">Membrane</keyword>
<protein>
    <recommendedName>
        <fullName evidence="5">Stage IV sporulation protein</fullName>
    </recommendedName>
</protein>
<feature type="compositionally biased region" description="Basic and acidic residues" evidence="1">
    <location>
        <begin position="404"/>
        <end position="432"/>
    </location>
</feature>